<organism evidence="3 4">
    <name type="scientific">Bergeriella denitrificans</name>
    <name type="common">Neisseria denitrificans</name>
    <dbReference type="NCBI Taxonomy" id="494"/>
    <lineage>
        <taxon>Bacteria</taxon>
        <taxon>Pseudomonadati</taxon>
        <taxon>Pseudomonadota</taxon>
        <taxon>Betaproteobacteria</taxon>
        <taxon>Neisseriales</taxon>
        <taxon>Neisseriaceae</taxon>
        <taxon>Bergeriella</taxon>
    </lineage>
</organism>
<dbReference type="PANTHER" id="PTHR37828:SF1">
    <property type="entry name" value="YCII-RELATED DOMAIN-CONTAINING PROTEIN"/>
    <property type="match status" value="1"/>
</dbReference>
<evidence type="ECO:0000256" key="1">
    <source>
        <dbReference type="ARBA" id="ARBA00007689"/>
    </source>
</evidence>
<dbReference type="EMBL" id="UGQS01000001">
    <property type="protein sequence ID" value="STZ75427.1"/>
    <property type="molecule type" value="Genomic_DNA"/>
</dbReference>
<proteinExistence type="inferred from homology"/>
<feature type="domain" description="YCII-related" evidence="2">
    <location>
        <begin position="13"/>
        <end position="85"/>
    </location>
</feature>
<dbReference type="SUPFAM" id="SSF54909">
    <property type="entry name" value="Dimeric alpha+beta barrel"/>
    <property type="match status" value="1"/>
</dbReference>
<dbReference type="RefSeq" id="WP_066080887.1">
    <property type="nucleotide sequence ID" value="NZ_CP181246.1"/>
</dbReference>
<dbReference type="InterPro" id="IPR011008">
    <property type="entry name" value="Dimeric_a/b-barrel"/>
</dbReference>
<evidence type="ECO:0000313" key="3">
    <source>
        <dbReference type="EMBL" id="STZ75427.1"/>
    </source>
</evidence>
<evidence type="ECO:0000313" key="4">
    <source>
        <dbReference type="Proteomes" id="UP000254651"/>
    </source>
</evidence>
<dbReference type="AlphaFoldDB" id="A0A378UDP6"/>
<evidence type="ECO:0000259" key="2">
    <source>
        <dbReference type="Pfam" id="PF03795"/>
    </source>
</evidence>
<reference evidence="3 4" key="1">
    <citation type="submission" date="2018-06" db="EMBL/GenBank/DDBJ databases">
        <authorList>
            <consortium name="Pathogen Informatics"/>
            <person name="Doyle S."/>
        </authorList>
    </citation>
    <scope>NUCLEOTIDE SEQUENCE [LARGE SCALE GENOMIC DNA]</scope>
    <source>
        <strain evidence="3 4">NCTC10295</strain>
    </source>
</reference>
<comment type="similarity">
    <text evidence="1">Belongs to the YciI family.</text>
</comment>
<keyword evidence="4" id="KW-1185">Reference proteome</keyword>
<accession>A0A378UDP6</accession>
<dbReference type="Pfam" id="PF03795">
    <property type="entry name" value="YCII"/>
    <property type="match status" value="1"/>
</dbReference>
<dbReference type="Gene3D" id="3.30.70.1060">
    <property type="entry name" value="Dimeric alpha+beta barrel"/>
    <property type="match status" value="1"/>
</dbReference>
<protein>
    <submittedName>
        <fullName evidence="3">YCII-related domain</fullName>
    </submittedName>
</protein>
<sequence>MYLIDIVLDQANIPADQADEMLTTHRDWFGKYARSGHFLIVGPYRDQAHAGIVVAQAENRAALDAILAEDVYFADRLARYTVREFQANLVAEHIEQFKGQ</sequence>
<dbReference type="InterPro" id="IPR005545">
    <property type="entry name" value="YCII"/>
</dbReference>
<dbReference type="PANTHER" id="PTHR37828">
    <property type="entry name" value="GSR2449 PROTEIN"/>
    <property type="match status" value="1"/>
</dbReference>
<dbReference type="Proteomes" id="UP000254651">
    <property type="component" value="Unassembled WGS sequence"/>
</dbReference>
<gene>
    <name evidence="3" type="ORF">NCTC10295_00151</name>
</gene>
<name>A0A378UDP6_BERDE</name>